<dbReference type="GO" id="GO:0016810">
    <property type="term" value="F:hydrolase activity, acting on carbon-nitrogen (but not peptide) bonds"/>
    <property type="evidence" value="ECO:0007669"/>
    <property type="project" value="InterPro"/>
</dbReference>
<dbReference type="RefSeq" id="WP_196103422.1">
    <property type="nucleotide sequence ID" value="NZ_CP064942.1"/>
</dbReference>
<dbReference type="EC" id="3.6.1.63" evidence="2"/>
<dbReference type="SUPFAM" id="SSF51556">
    <property type="entry name" value="Metallo-dependent hydrolases"/>
    <property type="match status" value="1"/>
</dbReference>
<dbReference type="InterPro" id="IPR032466">
    <property type="entry name" value="Metal_Hydrolase"/>
</dbReference>
<evidence type="ECO:0000259" key="1">
    <source>
        <dbReference type="Pfam" id="PF07969"/>
    </source>
</evidence>
<dbReference type="NCBIfam" id="NF011990">
    <property type="entry name" value="PRK15446.2-6"/>
    <property type="match status" value="1"/>
</dbReference>
<dbReference type="InterPro" id="IPR012696">
    <property type="entry name" value="PhnM"/>
</dbReference>
<dbReference type="GO" id="GO:0019700">
    <property type="term" value="P:organic phosphonate catabolic process"/>
    <property type="evidence" value="ECO:0007669"/>
    <property type="project" value="InterPro"/>
</dbReference>
<dbReference type="InterPro" id="IPR011059">
    <property type="entry name" value="Metal-dep_hydrolase_composite"/>
</dbReference>
<keyword evidence="2" id="KW-0378">Hydrolase</keyword>
<dbReference type="Gene3D" id="2.30.40.10">
    <property type="entry name" value="Urease, subunit C, domain 1"/>
    <property type="match status" value="2"/>
</dbReference>
<accession>A0A7S9QCH2</accession>
<dbReference type="NCBIfam" id="TIGR02318">
    <property type="entry name" value="phosphono_phnM"/>
    <property type="match status" value="1"/>
</dbReference>
<dbReference type="PANTHER" id="PTHR43135">
    <property type="entry name" value="ALPHA-D-RIBOSE 1-METHYLPHOSPHONATE 5-TRIPHOSPHATE DIPHOSPHATASE"/>
    <property type="match status" value="1"/>
</dbReference>
<proteinExistence type="predicted"/>
<dbReference type="NCBIfam" id="NF011984">
    <property type="entry name" value="PRK15446.1-5"/>
    <property type="match status" value="1"/>
</dbReference>
<name>A0A7S9QCH2_9RHOB</name>
<organism evidence="2 3">
    <name type="scientific">Pontivivens ytuae</name>
    <dbReference type="NCBI Taxonomy" id="2789856"/>
    <lineage>
        <taxon>Bacteria</taxon>
        <taxon>Pseudomonadati</taxon>
        <taxon>Pseudomonadota</taxon>
        <taxon>Alphaproteobacteria</taxon>
        <taxon>Rhodobacterales</taxon>
        <taxon>Paracoccaceae</taxon>
        <taxon>Pontivivens</taxon>
    </lineage>
</organism>
<dbReference type="AlphaFoldDB" id="A0A7S9QCH2"/>
<dbReference type="EMBL" id="CP064942">
    <property type="protein sequence ID" value="QPH54213.1"/>
    <property type="molecule type" value="Genomic_DNA"/>
</dbReference>
<reference evidence="2 3" key="1">
    <citation type="submission" date="2020-11" db="EMBL/GenBank/DDBJ databases">
        <title>Description of Pontivivens ytuae sp. nov. isolated from deep sea sediment of Mariana Trench.</title>
        <authorList>
            <person name="Wang Z."/>
            <person name="Sun Q.-L."/>
            <person name="Xu X.-D."/>
            <person name="Tang Y.-Z."/>
            <person name="Zhang J."/>
        </authorList>
    </citation>
    <scope>NUCLEOTIDE SEQUENCE [LARGE SCALE GENOMIC DNA]</scope>
    <source>
        <strain evidence="2 3">MT2928</strain>
    </source>
</reference>
<dbReference type="Pfam" id="PF07969">
    <property type="entry name" value="Amidohydro_3"/>
    <property type="match status" value="1"/>
</dbReference>
<dbReference type="KEGG" id="poz:I0K15_00090"/>
<dbReference type="PIRSF" id="PIRSF038971">
    <property type="entry name" value="PhnM"/>
    <property type="match status" value="1"/>
</dbReference>
<feature type="domain" description="Amidohydrolase 3" evidence="1">
    <location>
        <begin position="202"/>
        <end position="393"/>
    </location>
</feature>
<gene>
    <name evidence="2" type="ORF">I0K15_00090</name>
</gene>
<dbReference type="InterPro" id="IPR051781">
    <property type="entry name" value="Metallo-dep_Hydrolase"/>
</dbReference>
<sequence>MSRLPWETEMFDLKPDRPLTLTNATIVAPGAVFHGSVTLQEGRIAEVSERSPDGLDLDGQVLIPGIVDLHTDHVETHVHPRASVQWAYLPALMAHDAVVISGGTTTVFDSLSVGATMKRPERREILGPLVDALEHGRAQGMFRAEHLLHMRCEICDPETIALTDANIGRDIARLVSVMDHTPGDRQSVDVEHWLRRMIQDMQIDEDEGRRQLAKLFERSARVGPEVRAHVVAAAKAHGTPLMTHDDRTVDHVEQAQAEGVTISEFPTTVEAARRARALGQAVVAGAPNYLRGGSQSGNVAVKELLAAGLVDALASDYVPRSPLDAAFAIADDPALPHDLPAAVAMVTEAPARLAGLTDRGRIEEGARADLVAVRRVEGQPQVTAVWREGRRVF</sequence>
<keyword evidence="3" id="KW-1185">Reference proteome</keyword>
<dbReference type="Gene3D" id="3.20.20.140">
    <property type="entry name" value="Metal-dependent hydrolases"/>
    <property type="match status" value="1"/>
</dbReference>
<evidence type="ECO:0000313" key="2">
    <source>
        <dbReference type="EMBL" id="QPH54213.1"/>
    </source>
</evidence>
<dbReference type="InterPro" id="IPR013108">
    <property type="entry name" value="Amidohydro_3"/>
</dbReference>
<dbReference type="PANTHER" id="PTHR43135:SF3">
    <property type="entry name" value="ALPHA-D-RIBOSE 1-METHYLPHOSPHONATE 5-TRIPHOSPHATE DIPHOSPHATASE"/>
    <property type="match status" value="1"/>
</dbReference>
<evidence type="ECO:0000313" key="3">
    <source>
        <dbReference type="Proteomes" id="UP000594800"/>
    </source>
</evidence>
<dbReference type="Proteomes" id="UP000594800">
    <property type="component" value="Chromosome"/>
</dbReference>
<protein>
    <submittedName>
        <fullName evidence="2">Alpha-D-ribose 1-methylphosphonate 5-triphosphate diphosphatase</fullName>
        <ecNumber evidence="2">3.6.1.63</ecNumber>
    </submittedName>
</protein>
<dbReference type="SUPFAM" id="SSF51338">
    <property type="entry name" value="Composite domain of metallo-dependent hydrolases"/>
    <property type="match status" value="1"/>
</dbReference>